<name>R6IGI0_9FIRM</name>
<organism evidence="1">
    <name type="scientific">Phascolarctobacterium faecium</name>
    <dbReference type="NCBI Taxonomy" id="33025"/>
    <lineage>
        <taxon>Bacteria</taxon>
        <taxon>Bacillati</taxon>
        <taxon>Bacillota</taxon>
        <taxon>Negativicutes</taxon>
        <taxon>Acidaminococcales</taxon>
        <taxon>Acidaminococcaceae</taxon>
        <taxon>Phascolarctobacterium</taxon>
    </lineage>
</organism>
<sequence>MMEKFWQVRNDVSGDAEILIYGPIAAERSWFGDEATPQQFAQDLNELGGRDVTFGR</sequence>
<dbReference type="RefSeq" id="WP_021717687.1">
    <property type="nucleotide sequence ID" value="NZ_FR885217.1"/>
</dbReference>
<protein>
    <submittedName>
        <fullName evidence="1">ATP-dependent Clp endopeptidase proteolytic subunit ClpP</fullName>
    </submittedName>
</protein>
<dbReference type="AlphaFoldDB" id="R6IGI0"/>
<dbReference type="HOGENOM" id="CLU_3010295_0_0_9"/>
<reference evidence="1" key="1">
    <citation type="submission" date="2012-11" db="EMBL/GenBank/DDBJ databases">
        <title>Dependencies among metagenomic species, viruses, plasmids and units of genetic variation.</title>
        <authorList>
            <person name="Nielsen H.B."/>
            <person name="Almeida M."/>
            <person name="Juncker A.S."/>
            <person name="Rasmussen S."/>
            <person name="Li J."/>
            <person name="Sunagawa S."/>
            <person name="Plichta D."/>
            <person name="Gautier L."/>
            <person name="Le Chatelier E."/>
            <person name="Peletier E."/>
            <person name="Bonde I."/>
            <person name="Nielsen T."/>
            <person name="Manichanh C."/>
            <person name="Arumugam M."/>
            <person name="Batto J."/>
            <person name="Santos M.B.Q.D."/>
            <person name="Blom N."/>
            <person name="Borruel N."/>
            <person name="Burgdorf K.S."/>
            <person name="Boumezbeur F."/>
            <person name="Casellas F."/>
            <person name="Dore J."/>
            <person name="Guarner F."/>
            <person name="Hansen T."/>
            <person name="Hildebrand F."/>
            <person name="Kaas R.S."/>
            <person name="Kennedy S."/>
            <person name="Kristiansen K."/>
            <person name="Kultima J.R."/>
            <person name="Leonard P."/>
            <person name="Levenez F."/>
            <person name="Lund O."/>
            <person name="Moumen B."/>
            <person name="Le Paslier D."/>
            <person name="Pons N."/>
            <person name="Pedersen O."/>
            <person name="Prifti E."/>
            <person name="Qin J."/>
            <person name="Raes J."/>
            <person name="Tap J."/>
            <person name="Tims S."/>
            <person name="Ussery D.W."/>
            <person name="Yamada T."/>
            <person name="MetaHit consortium"/>
            <person name="Renault P."/>
            <person name="Sicheritz-Ponten T."/>
            <person name="Bork P."/>
            <person name="Wang J."/>
            <person name="Brunak S."/>
            <person name="Ehrlich S.D."/>
        </authorList>
    </citation>
    <scope>NUCLEOTIDE SEQUENCE [LARGE SCALE GENOMIC DNA]</scope>
</reference>
<evidence type="ECO:0000313" key="1">
    <source>
        <dbReference type="EMBL" id="CDB45659.1"/>
    </source>
</evidence>
<comment type="caution">
    <text evidence="1">The sequence shown here is derived from an EMBL/GenBank/DDBJ whole genome shotgun (WGS) entry which is preliminary data.</text>
</comment>
<gene>
    <name evidence="1" type="ORF">BN533_00785</name>
</gene>
<dbReference type="EMBL" id="CBDS010000045">
    <property type="protein sequence ID" value="CDB45659.1"/>
    <property type="molecule type" value="Genomic_DNA"/>
</dbReference>
<proteinExistence type="predicted"/>
<accession>R6IGI0</accession>
<dbReference type="STRING" id="1262914.BN533_00785"/>